<dbReference type="EMBL" id="CAXHTB010000012">
    <property type="protein sequence ID" value="CAL0317291.1"/>
    <property type="molecule type" value="Genomic_DNA"/>
</dbReference>
<keyword evidence="4" id="KW-0378">Hydrolase</keyword>
<keyword evidence="5" id="KW-0325">Glycoprotein</keyword>
<dbReference type="Proteomes" id="UP001497480">
    <property type="component" value="Unassembled WGS sequence"/>
</dbReference>
<evidence type="ECO:0000313" key="8">
    <source>
        <dbReference type="Proteomes" id="UP001497480"/>
    </source>
</evidence>
<keyword evidence="3" id="KW-0064">Aspartyl protease</keyword>
<keyword evidence="2" id="KW-0645">Protease</keyword>
<keyword evidence="8" id="KW-1185">Reference proteome</keyword>
<dbReference type="GO" id="GO:0006508">
    <property type="term" value="P:proteolysis"/>
    <property type="evidence" value="ECO:0007669"/>
    <property type="project" value="UniProtKB-KW"/>
</dbReference>
<comment type="caution">
    <text evidence="7">The sequence shown here is derived from an EMBL/GenBank/DDBJ whole genome shotgun (WGS) entry which is preliminary data.</text>
</comment>
<dbReference type="GO" id="GO:0005576">
    <property type="term" value="C:extracellular region"/>
    <property type="evidence" value="ECO:0007669"/>
    <property type="project" value="TreeGrafter"/>
</dbReference>
<dbReference type="AlphaFoldDB" id="A0AAV1X8M2"/>
<evidence type="ECO:0000256" key="2">
    <source>
        <dbReference type="ARBA" id="ARBA00022670"/>
    </source>
</evidence>
<dbReference type="GO" id="GO:0004190">
    <property type="term" value="F:aspartic-type endopeptidase activity"/>
    <property type="evidence" value="ECO:0007669"/>
    <property type="project" value="UniProtKB-KW"/>
</dbReference>
<evidence type="ECO:0000256" key="4">
    <source>
        <dbReference type="ARBA" id="ARBA00022801"/>
    </source>
</evidence>
<evidence type="ECO:0000256" key="5">
    <source>
        <dbReference type="ARBA" id="ARBA00023180"/>
    </source>
</evidence>
<dbReference type="SUPFAM" id="SSF50630">
    <property type="entry name" value="Acid proteases"/>
    <property type="match status" value="1"/>
</dbReference>
<name>A0AAV1X8M2_LUPLU</name>
<dbReference type="PROSITE" id="PS00141">
    <property type="entry name" value="ASP_PROTEASE"/>
    <property type="match status" value="1"/>
</dbReference>
<dbReference type="Gene3D" id="2.40.70.10">
    <property type="entry name" value="Acid Proteases"/>
    <property type="match status" value="3"/>
</dbReference>
<dbReference type="InterPro" id="IPR032799">
    <property type="entry name" value="TAXi_C"/>
</dbReference>
<proteinExistence type="inferred from homology"/>
<dbReference type="InterPro" id="IPR001969">
    <property type="entry name" value="Aspartic_peptidase_AS"/>
</dbReference>
<dbReference type="InterPro" id="IPR033121">
    <property type="entry name" value="PEPTIDASE_A1"/>
</dbReference>
<evidence type="ECO:0000313" key="7">
    <source>
        <dbReference type="EMBL" id="CAL0317291.1"/>
    </source>
</evidence>
<sequence length="331" mass="36213">MVHRSINRINSIRDPPQPIITNSGGEYLMKYSIGYPRVEITGLVDTGSDLIWLQCEPCISCYHQTSPIFDSLNSKSYEDIPCPSTQCSQALGQTKCNSSLCEYGIAYTNNGFSKGDLAFEEISLRTSSSSLVRFEQVIIGCGHNNQGPLSPGFSGVIGMGFGYTSLISQISEAIDYKFAYCLTQTQTTSKLHFGANAIVSGLGVVTTPLAFGESRSFYYLSLEGVTIGSRRVEIIMNKEENSTIDKGNLNGNLKGNIFIDSGTALTFIPRHVILHESNIFFPMSPRTLCLAFAPTTESAGILGNIAQANFVVGFDRRKRTVSFKRADCTKY</sequence>
<accession>A0AAV1X8M2</accession>
<evidence type="ECO:0000256" key="1">
    <source>
        <dbReference type="ARBA" id="ARBA00007447"/>
    </source>
</evidence>
<dbReference type="InterPro" id="IPR032861">
    <property type="entry name" value="TAXi_N"/>
</dbReference>
<dbReference type="PROSITE" id="PS51767">
    <property type="entry name" value="PEPTIDASE_A1"/>
    <property type="match status" value="1"/>
</dbReference>
<dbReference type="Pfam" id="PF14541">
    <property type="entry name" value="TAXi_C"/>
    <property type="match status" value="1"/>
</dbReference>
<organism evidence="7 8">
    <name type="scientific">Lupinus luteus</name>
    <name type="common">European yellow lupine</name>
    <dbReference type="NCBI Taxonomy" id="3873"/>
    <lineage>
        <taxon>Eukaryota</taxon>
        <taxon>Viridiplantae</taxon>
        <taxon>Streptophyta</taxon>
        <taxon>Embryophyta</taxon>
        <taxon>Tracheophyta</taxon>
        <taxon>Spermatophyta</taxon>
        <taxon>Magnoliopsida</taxon>
        <taxon>eudicotyledons</taxon>
        <taxon>Gunneridae</taxon>
        <taxon>Pentapetalae</taxon>
        <taxon>rosids</taxon>
        <taxon>fabids</taxon>
        <taxon>Fabales</taxon>
        <taxon>Fabaceae</taxon>
        <taxon>Papilionoideae</taxon>
        <taxon>50 kb inversion clade</taxon>
        <taxon>genistoids sensu lato</taxon>
        <taxon>core genistoids</taxon>
        <taxon>Genisteae</taxon>
        <taxon>Lupinus</taxon>
    </lineage>
</organism>
<protein>
    <recommendedName>
        <fullName evidence="6">Peptidase A1 domain-containing protein</fullName>
    </recommendedName>
</protein>
<evidence type="ECO:0000259" key="6">
    <source>
        <dbReference type="PROSITE" id="PS51767"/>
    </source>
</evidence>
<reference evidence="7 8" key="1">
    <citation type="submission" date="2024-03" db="EMBL/GenBank/DDBJ databases">
        <authorList>
            <person name="Martinez-Hernandez J."/>
        </authorList>
    </citation>
    <scope>NUCLEOTIDE SEQUENCE [LARGE SCALE GENOMIC DNA]</scope>
</reference>
<evidence type="ECO:0000256" key="3">
    <source>
        <dbReference type="ARBA" id="ARBA00022750"/>
    </source>
</evidence>
<dbReference type="InterPro" id="IPR051708">
    <property type="entry name" value="Plant_Aspart_Prot_A1"/>
</dbReference>
<dbReference type="Pfam" id="PF14543">
    <property type="entry name" value="TAXi_N"/>
    <property type="match status" value="1"/>
</dbReference>
<dbReference type="PANTHER" id="PTHR47967">
    <property type="entry name" value="OS07G0603500 PROTEIN-RELATED"/>
    <property type="match status" value="1"/>
</dbReference>
<dbReference type="CDD" id="cd05476">
    <property type="entry name" value="pepsin_A_like_plant"/>
    <property type="match status" value="1"/>
</dbReference>
<dbReference type="InterPro" id="IPR034161">
    <property type="entry name" value="Pepsin-like_plant"/>
</dbReference>
<feature type="domain" description="Peptidase A1" evidence="6">
    <location>
        <begin position="27"/>
        <end position="331"/>
    </location>
</feature>
<dbReference type="InterPro" id="IPR021109">
    <property type="entry name" value="Peptidase_aspartic_dom_sf"/>
</dbReference>
<comment type="similarity">
    <text evidence="1">Belongs to the peptidase A1 family.</text>
</comment>
<dbReference type="PANTHER" id="PTHR47967:SF66">
    <property type="entry name" value="ASPARTIC PROTEINASE CDR1-RELATED"/>
    <property type="match status" value="1"/>
</dbReference>
<gene>
    <name evidence="7" type="ORF">LLUT_LOCUS18351</name>
</gene>